<dbReference type="Proteomes" id="UP000077248">
    <property type="component" value="Unassembled WGS sequence"/>
</dbReference>
<accession>A0A177DD16</accession>
<dbReference type="GeneID" id="29116998"/>
<organism evidence="1 2">
    <name type="scientific">Alternaria alternata</name>
    <name type="common">Alternaria rot fungus</name>
    <name type="synonym">Torula alternata</name>
    <dbReference type="NCBI Taxonomy" id="5599"/>
    <lineage>
        <taxon>Eukaryota</taxon>
        <taxon>Fungi</taxon>
        <taxon>Dikarya</taxon>
        <taxon>Ascomycota</taxon>
        <taxon>Pezizomycotina</taxon>
        <taxon>Dothideomycetes</taxon>
        <taxon>Pleosporomycetidae</taxon>
        <taxon>Pleosporales</taxon>
        <taxon>Pleosporineae</taxon>
        <taxon>Pleosporaceae</taxon>
        <taxon>Alternaria</taxon>
        <taxon>Alternaria sect. Alternaria</taxon>
        <taxon>Alternaria alternata complex</taxon>
    </lineage>
</organism>
<keyword evidence="2" id="KW-1185">Reference proteome</keyword>
<sequence length="162" mass="17521">MSTPFVSFTSRTTLQPFCTISNYPTQGTRHAFYKSPEKNCKSVNYPLLRGARLARSAEVGPVSVLLGGVHPRESRPASTHNESIYTIAYVVTLGLIVLEACGNQLQLKCWRPYTSRRMMQLLASAPTTSHARYAACASAAAGAQPVCGSYPDLEPPLSSPSI</sequence>
<dbReference type="RefSeq" id="XP_018382433.1">
    <property type="nucleotide sequence ID" value="XM_018531404.1"/>
</dbReference>
<dbReference type="VEuPathDB" id="FungiDB:CC77DRAFT_370784"/>
<dbReference type="EMBL" id="KV441488">
    <property type="protein sequence ID" value="OAG17012.1"/>
    <property type="molecule type" value="Genomic_DNA"/>
</dbReference>
<gene>
    <name evidence="1" type="ORF">CC77DRAFT_370784</name>
</gene>
<proteinExistence type="predicted"/>
<protein>
    <submittedName>
        <fullName evidence="1">Uncharacterized protein</fullName>
    </submittedName>
</protein>
<name>A0A177DD16_ALTAL</name>
<dbReference type="KEGG" id="aalt:CC77DRAFT_370784"/>
<evidence type="ECO:0000313" key="1">
    <source>
        <dbReference type="EMBL" id="OAG17012.1"/>
    </source>
</evidence>
<evidence type="ECO:0000313" key="2">
    <source>
        <dbReference type="Proteomes" id="UP000077248"/>
    </source>
</evidence>
<dbReference type="AlphaFoldDB" id="A0A177DD16"/>
<reference evidence="1 2" key="1">
    <citation type="submission" date="2016-05" db="EMBL/GenBank/DDBJ databases">
        <title>Comparative analysis of secretome profiles of manganese(II)-oxidizing ascomycete fungi.</title>
        <authorList>
            <consortium name="DOE Joint Genome Institute"/>
            <person name="Zeiner C.A."/>
            <person name="Purvine S.O."/>
            <person name="Zink E.M."/>
            <person name="Wu S."/>
            <person name="Pasa-Tolic L."/>
            <person name="Chaput D.L."/>
            <person name="Haridas S."/>
            <person name="Grigoriev I.V."/>
            <person name="Santelli C.M."/>
            <person name="Hansel C.M."/>
        </authorList>
    </citation>
    <scope>NUCLEOTIDE SEQUENCE [LARGE SCALE GENOMIC DNA]</scope>
    <source>
        <strain evidence="1 2">SRC1lrK2f</strain>
    </source>
</reference>